<dbReference type="InterPro" id="IPR003599">
    <property type="entry name" value="Ig_sub"/>
</dbReference>
<dbReference type="SMART" id="SM00406">
    <property type="entry name" value="IGv"/>
    <property type="match status" value="1"/>
</dbReference>
<keyword evidence="4" id="KW-0393">Immunoglobulin domain</keyword>
<dbReference type="PROSITE" id="PS00290">
    <property type="entry name" value="IG_MHC"/>
    <property type="match status" value="1"/>
</dbReference>
<keyword evidence="9" id="KW-1185">Reference proteome</keyword>
<evidence type="ECO:0000256" key="4">
    <source>
        <dbReference type="ARBA" id="ARBA00023319"/>
    </source>
</evidence>
<evidence type="ECO:0000256" key="5">
    <source>
        <dbReference type="SAM" id="MobiDB-lite"/>
    </source>
</evidence>
<evidence type="ECO:0000259" key="7">
    <source>
        <dbReference type="PROSITE" id="PS51720"/>
    </source>
</evidence>
<dbReference type="InterPro" id="IPR027417">
    <property type="entry name" value="P-loop_NTPase"/>
</dbReference>
<dbReference type="GO" id="GO:0005525">
    <property type="term" value="F:GTP binding"/>
    <property type="evidence" value="ECO:0007669"/>
    <property type="project" value="UniProtKB-KW"/>
</dbReference>
<organism evidence="8 9">
    <name type="scientific">Coilia grayii</name>
    <name type="common">Gray's grenadier anchovy</name>
    <dbReference type="NCBI Taxonomy" id="363190"/>
    <lineage>
        <taxon>Eukaryota</taxon>
        <taxon>Metazoa</taxon>
        <taxon>Chordata</taxon>
        <taxon>Craniata</taxon>
        <taxon>Vertebrata</taxon>
        <taxon>Euteleostomi</taxon>
        <taxon>Actinopterygii</taxon>
        <taxon>Neopterygii</taxon>
        <taxon>Teleostei</taxon>
        <taxon>Clupei</taxon>
        <taxon>Clupeiformes</taxon>
        <taxon>Clupeoidei</taxon>
        <taxon>Engraulidae</taxon>
        <taxon>Coilinae</taxon>
        <taxon>Coilia</taxon>
    </lineage>
</organism>
<dbReference type="Proteomes" id="UP001591681">
    <property type="component" value="Unassembled WGS sequence"/>
</dbReference>
<protein>
    <submittedName>
        <fullName evidence="8">Uncharacterized protein</fullName>
    </submittedName>
</protein>
<dbReference type="Gene3D" id="3.40.50.300">
    <property type="entry name" value="P-loop containing nucleotide triphosphate hydrolases"/>
    <property type="match status" value="1"/>
</dbReference>
<feature type="domain" description="Ig-like" evidence="6">
    <location>
        <begin position="8"/>
        <end position="112"/>
    </location>
</feature>
<reference evidence="8 9" key="1">
    <citation type="submission" date="2024-09" db="EMBL/GenBank/DDBJ databases">
        <title>A chromosome-level genome assembly of Gray's grenadier anchovy, Coilia grayii.</title>
        <authorList>
            <person name="Fu Z."/>
        </authorList>
    </citation>
    <scope>NUCLEOTIDE SEQUENCE [LARGE SCALE GENOMIC DNA]</scope>
    <source>
        <strain evidence="8">G4</strain>
        <tissue evidence="8">Muscle</tissue>
    </source>
</reference>
<dbReference type="FunFam" id="3.40.50.300:FF:002274">
    <property type="entry name" value="Si:dkeyp-69e1.8"/>
    <property type="match status" value="1"/>
</dbReference>
<dbReference type="InterPro" id="IPR006703">
    <property type="entry name" value="G_AIG1"/>
</dbReference>
<feature type="compositionally biased region" description="Basic and acidic residues" evidence="5">
    <location>
        <begin position="172"/>
        <end position="229"/>
    </location>
</feature>
<dbReference type="SUPFAM" id="SSF52540">
    <property type="entry name" value="P-loop containing nucleoside triphosphate hydrolases"/>
    <property type="match status" value="1"/>
</dbReference>
<evidence type="ECO:0000256" key="1">
    <source>
        <dbReference type="ARBA" id="ARBA00008535"/>
    </source>
</evidence>
<feature type="domain" description="AIG1-type G" evidence="7">
    <location>
        <begin position="258"/>
        <end position="464"/>
    </location>
</feature>
<dbReference type="PANTHER" id="PTHR10903:SF167">
    <property type="entry name" value="GTPASE IMAP FAMILY MEMBER 6-RELATED"/>
    <property type="match status" value="1"/>
</dbReference>
<dbReference type="AlphaFoldDB" id="A0ABD1J145"/>
<gene>
    <name evidence="8" type="ORF">ACEWY4_022640</name>
</gene>
<dbReference type="PROSITE" id="PS51720">
    <property type="entry name" value="G_AIG1"/>
    <property type="match status" value="1"/>
</dbReference>
<dbReference type="InterPro" id="IPR003006">
    <property type="entry name" value="Ig/MHC_CS"/>
</dbReference>
<evidence type="ECO:0000313" key="9">
    <source>
        <dbReference type="Proteomes" id="UP001591681"/>
    </source>
</evidence>
<dbReference type="SMART" id="SM00409">
    <property type="entry name" value="IG"/>
    <property type="match status" value="1"/>
</dbReference>
<name>A0ABD1J145_9TELE</name>
<dbReference type="InterPro" id="IPR045058">
    <property type="entry name" value="GIMA/IAN/Toc"/>
</dbReference>
<dbReference type="Gene3D" id="2.60.40.10">
    <property type="entry name" value="Immunoglobulins"/>
    <property type="match status" value="1"/>
</dbReference>
<dbReference type="InterPro" id="IPR007110">
    <property type="entry name" value="Ig-like_dom"/>
</dbReference>
<sequence>MAACSRELKLVTISREVEIYPGDDVTIPCHLSPPTSVVAMEIRWFRGAACIYLYRKRQMRVRGGYGGRVENRSLKGGDVSLTLKRSRWADEDRYTCQVIHGEHKMEKALILQYHGETGVICADPGNITDRHRTRMEESVQALEEWSRQKRAEKKRQGQDKGQKGKKKKEKKHKEEREQWRKNTEDKTNLEERDRQLDERDRQLDERDRQLEERDRQLEERDRQLEERDRQLEEKCRELEKREHHTGGREWSGLASPAVTGLRLVLLGGSAAGKRAAGNTILGTEEFGRQASTHTLPHTSTESQHSESRQGEVAGRRLTVVETPDWFCSGLSEKDTRRDVGLCVRLSAPGPHAFLLVVQLEPSEGEERRILEKMEDIFGEGCWRHTLILFTHAEGLGQRSVEELLQTGSQELQQLVEKCGNRCHLLNIKDRPDDTEITHLLEKIEEMVSGNRETFYSSETYQEAERQLREIERRIDREQDR</sequence>
<feature type="compositionally biased region" description="Polar residues" evidence="5">
    <location>
        <begin position="289"/>
        <end position="302"/>
    </location>
</feature>
<dbReference type="PROSITE" id="PS50835">
    <property type="entry name" value="IG_LIKE"/>
    <property type="match status" value="1"/>
</dbReference>
<dbReference type="PANTHER" id="PTHR10903">
    <property type="entry name" value="GTPASE, IMAP FAMILY MEMBER-RELATED"/>
    <property type="match status" value="1"/>
</dbReference>
<proteinExistence type="inferred from homology"/>
<keyword evidence="2" id="KW-0547">Nucleotide-binding</keyword>
<feature type="compositionally biased region" description="Basic and acidic residues" evidence="5">
    <location>
        <begin position="144"/>
        <end position="162"/>
    </location>
</feature>
<comment type="similarity">
    <text evidence="1">Belongs to the TRAFAC class TrmE-Era-EngA-EngB-Septin-like GTPase superfamily. AIG1/Toc34/Toc159-like paraseptin GTPase family. IAN subfamily.</text>
</comment>
<dbReference type="InterPro" id="IPR036179">
    <property type="entry name" value="Ig-like_dom_sf"/>
</dbReference>
<keyword evidence="3" id="KW-0342">GTP-binding</keyword>
<dbReference type="Pfam" id="PF04548">
    <property type="entry name" value="AIG1"/>
    <property type="match status" value="1"/>
</dbReference>
<dbReference type="Pfam" id="PF07686">
    <property type="entry name" value="V-set"/>
    <property type="match status" value="1"/>
</dbReference>
<evidence type="ECO:0000259" key="6">
    <source>
        <dbReference type="PROSITE" id="PS50835"/>
    </source>
</evidence>
<evidence type="ECO:0000256" key="2">
    <source>
        <dbReference type="ARBA" id="ARBA00022741"/>
    </source>
</evidence>
<comment type="caution">
    <text evidence="8">The sequence shown here is derived from an EMBL/GenBank/DDBJ whole genome shotgun (WGS) entry which is preliminary data.</text>
</comment>
<dbReference type="InterPro" id="IPR013106">
    <property type="entry name" value="Ig_V-set"/>
</dbReference>
<dbReference type="InterPro" id="IPR013783">
    <property type="entry name" value="Ig-like_fold"/>
</dbReference>
<dbReference type="EMBL" id="JBHFQA010000020">
    <property type="protein sequence ID" value="KAL2080787.1"/>
    <property type="molecule type" value="Genomic_DNA"/>
</dbReference>
<feature type="region of interest" description="Disordered" evidence="5">
    <location>
        <begin position="138"/>
        <end position="229"/>
    </location>
</feature>
<evidence type="ECO:0000313" key="8">
    <source>
        <dbReference type="EMBL" id="KAL2080787.1"/>
    </source>
</evidence>
<feature type="region of interest" description="Disordered" evidence="5">
    <location>
        <begin position="289"/>
        <end position="314"/>
    </location>
</feature>
<evidence type="ECO:0000256" key="3">
    <source>
        <dbReference type="ARBA" id="ARBA00023134"/>
    </source>
</evidence>
<accession>A0ABD1J145</accession>
<dbReference type="SUPFAM" id="SSF48726">
    <property type="entry name" value="Immunoglobulin"/>
    <property type="match status" value="1"/>
</dbReference>